<accession>A0A8S1RGJ4</accession>
<protein>
    <submittedName>
        <fullName evidence="1">Uncharacterized protein</fullName>
    </submittedName>
</protein>
<dbReference type="EMBL" id="CAJJDN010000165">
    <property type="protein sequence ID" value="CAD8126110.1"/>
    <property type="molecule type" value="Genomic_DNA"/>
</dbReference>
<organism evidence="1 2">
    <name type="scientific">Paramecium sonneborni</name>
    <dbReference type="NCBI Taxonomy" id="65129"/>
    <lineage>
        <taxon>Eukaryota</taxon>
        <taxon>Sar</taxon>
        <taxon>Alveolata</taxon>
        <taxon>Ciliophora</taxon>
        <taxon>Intramacronucleata</taxon>
        <taxon>Oligohymenophorea</taxon>
        <taxon>Peniculida</taxon>
        <taxon>Parameciidae</taxon>
        <taxon>Paramecium</taxon>
    </lineage>
</organism>
<keyword evidence="2" id="KW-1185">Reference proteome</keyword>
<proteinExistence type="predicted"/>
<dbReference type="Proteomes" id="UP000692954">
    <property type="component" value="Unassembled WGS sequence"/>
</dbReference>
<name>A0A8S1RGJ4_9CILI</name>
<gene>
    <name evidence="1" type="ORF">PSON_ATCC_30995.1.T1650002</name>
</gene>
<evidence type="ECO:0000313" key="1">
    <source>
        <dbReference type="EMBL" id="CAD8126110.1"/>
    </source>
</evidence>
<evidence type="ECO:0000313" key="2">
    <source>
        <dbReference type="Proteomes" id="UP000692954"/>
    </source>
</evidence>
<reference evidence="1" key="1">
    <citation type="submission" date="2021-01" db="EMBL/GenBank/DDBJ databases">
        <authorList>
            <consortium name="Genoscope - CEA"/>
            <person name="William W."/>
        </authorList>
    </citation>
    <scope>NUCLEOTIDE SEQUENCE</scope>
</reference>
<sequence>MLFKDLGQQSINQNENRQFPQSIKIFKIGFPIKKRFLIVLSPIYYQEILNKRETQNNFKQPI</sequence>
<comment type="caution">
    <text evidence="1">The sequence shown here is derived from an EMBL/GenBank/DDBJ whole genome shotgun (WGS) entry which is preliminary data.</text>
</comment>
<dbReference type="AlphaFoldDB" id="A0A8S1RGJ4"/>